<evidence type="ECO:0000313" key="2">
    <source>
        <dbReference type="EMBL" id="MFF5199538.1"/>
    </source>
</evidence>
<proteinExistence type="predicted"/>
<evidence type="ECO:0000313" key="3">
    <source>
        <dbReference type="Proteomes" id="UP001602287"/>
    </source>
</evidence>
<feature type="region of interest" description="Disordered" evidence="1">
    <location>
        <begin position="39"/>
        <end position="64"/>
    </location>
</feature>
<keyword evidence="3" id="KW-1185">Reference proteome</keyword>
<reference evidence="2 3" key="1">
    <citation type="submission" date="2024-10" db="EMBL/GenBank/DDBJ databases">
        <title>The Natural Products Discovery Center: Release of the First 8490 Sequenced Strains for Exploring Actinobacteria Biosynthetic Diversity.</title>
        <authorList>
            <person name="Kalkreuter E."/>
            <person name="Kautsar S.A."/>
            <person name="Yang D."/>
            <person name="Bader C.D."/>
            <person name="Teijaro C.N."/>
            <person name="Fluegel L."/>
            <person name="Davis C.M."/>
            <person name="Simpson J.R."/>
            <person name="Lauterbach L."/>
            <person name="Steele A.D."/>
            <person name="Gui C."/>
            <person name="Meng S."/>
            <person name="Li G."/>
            <person name="Viehrig K."/>
            <person name="Ye F."/>
            <person name="Su P."/>
            <person name="Kiefer A.F."/>
            <person name="Nichols A."/>
            <person name="Cepeda A.J."/>
            <person name="Yan W."/>
            <person name="Fan B."/>
            <person name="Jiang Y."/>
            <person name="Adhikari A."/>
            <person name="Zheng C.-J."/>
            <person name="Schuster L."/>
            <person name="Cowan T.M."/>
            <person name="Smanski M.J."/>
            <person name="Chevrette M.G."/>
            <person name="De Carvalho L.P.S."/>
            <person name="Shen B."/>
        </authorList>
    </citation>
    <scope>NUCLEOTIDE SEQUENCE [LARGE SCALE GENOMIC DNA]</scope>
    <source>
        <strain evidence="2 3">NPDC000140</strain>
    </source>
</reference>
<evidence type="ECO:0000256" key="1">
    <source>
        <dbReference type="SAM" id="MobiDB-lite"/>
    </source>
</evidence>
<dbReference type="EMBL" id="JBIAZM010000002">
    <property type="protein sequence ID" value="MFF5199538.1"/>
    <property type="molecule type" value="Genomic_DNA"/>
</dbReference>
<organism evidence="2 3">
    <name type="scientific">Micromonospora parva</name>
    <dbReference type="NCBI Taxonomy" id="1464048"/>
    <lineage>
        <taxon>Bacteria</taxon>
        <taxon>Bacillati</taxon>
        <taxon>Actinomycetota</taxon>
        <taxon>Actinomycetes</taxon>
        <taxon>Micromonosporales</taxon>
        <taxon>Micromonosporaceae</taxon>
        <taxon>Micromonospora</taxon>
    </lineage>
</organism>
<dbReference type="RefSeq" id="WP_210864346.1">
    <property type="nucleotide sequence ID" value="NZ_JBEZFX010000002.1"/>
</dbReference>
<protein>
    <submittedName>
        <fullName evidence="2">DUF3558 family protein</fullName>
    </submittedName>
</protein>
<dbReference type="GeneID" id="95367794"/>
<dbReference type="InterPro" id="IPR024520">
    <property type="entry name" value="DUF3558"/>
</dbReference>
<dbReference type="Proteomes" id="UP001602287">
    <property type="component" value="Unassembled WGS sequence"/>
</dbReference>
<accession>A0ABW6VPG9</accession>
<feature type="region of interest" description="Disordered" evidence="1">
    <location>
        <begin position="86"/>
        <end position="111"/>
    </location>
</feature>
<gene>
    <name evidence="2" type="ORF">ACFY3B_07985</name>
</gene>
<sequence length="193" mass="19559">MTHLAPVWRRAGGAVAAAVLALAGLGGCALFGGTGGDGDDPAAGVQPTVAATSDGEPSVPPEQVAPATTAVDACTLLTRQEAEKLAGTRLAEPAEPPAPDRSSCTYTGPSTGPTAQVEVYVGDGAKKFLDIDRELGHKLTPISGVGDESYAEDGTVFVSKDGLWACVRLVRTEDPAVYRKALESAAATVAGRL</sequence>
<comment type="caution">
    <text evidence="2">The sequence shown here is derived from an EMBL/GenBank/DDBJ whole genome shotgun (WGS) entry which is preliminary data.</text>
</comment>
<name>A0ABW6VPG9_9ACTN</name>
<feature type="compositionally biased region" description="Polar residues" evidence="1">
    <location>
        <begin position="102"/>
        <end position="111"/>
    </location>
</feature>
<dbReference type="Pfam" id="PF12079">
    <property type="entry name" value="DUF3558"/>
    <property type="match status" value="1"/>
</dbReference>